<name>A0A840SGC9_9SPIR</name>
<dbReference type="EMBL" id="JACHFR010000001">
    <property type="protein sequence ID" value="MBB5218491.1"/>
    <property type="molecule type" value="Genomic_DNA"/>
</dbReference>
<dbReference type="InterPro" id="IPR036249">
    <property type="entry name" value="Thioredoxin-like_sf"/>
</dbReference>
<protein>
    <submittedName>
        <fullName evidence="1">Glutaredoxin</fullName>
    </submittedName>
</protein>
<dbReference type="Proteomes" id="UP000578697">
    <property type="component" value="Unassembled WGS sequence"/>
</dbReference>
<dbReference type="RefSeq" id="WP_184651909.1">
    <property type="nucleotide sequence ID" value="NZ_JACHFR010000001.1"/>
</dbReference>
<dbReference type="AlphaFoldDB" id="A0A840SGC9"/>
<evidence type="ECO:0000313" key="4">
    <source>
        <dbReference type="Proteomes" id="UP000593591"/>
    </source>
</evidence>
<reference evidence="2 4" key="1">
    <citation type="submission" date="2018-08" db="EMBL/GenBank/DDBJ databases">
        <title>The first complete genome of Treponema rectale (CHPAT), a commensal spirochete of the bovine rectum.</title>
        <authorList>
            <person name="Staton G.J."/>
            <person name="Clegg S.R."/>
            <person name="Carter S.D."/>
            <person name="Radford A.D."/>
            <person name="Darby A."/>
            <person name="Hall N."/>
            <person name="Birtles R.J."/>
            <person name="Evans N.J."/>
        </authorList>
    </citation>
    <scope>NUCLEOTIDE SEQUENCE [LARGE SCALE GENOMIC DNA]</scope>
    <source>
        <strain evidence="2 4">CHPA</strain>
    </source>
</reference>
<dbReference type="EMBL" id="CP031517">
    <property type="protein sequence ID" value="QOS39823.1"/>
    <property type="molecule type" value="Genomic_DNA"/>
</dbReference>
<organism evidence="1 3">
    <name type="scientific">Treponema rectale</name>
    <dbReference type="NCBI Taxonomy" id="744512"/>
    <lineage>
        <taxon>Bacteria</taxon>
        <taxon>Pseudomonadati</taxon>
        <taxon>Spirochaetota</taxon>
        <taxon>Spirochaetia</taxon>
        <taxon>Spirochaetales</taxon>
        <taxon>Treponemataceae</taxon>
        <taxon>Treponema</taxon>
    </lineage>
</organism>
<gene>
    <name evidence="2" type="ORF">DYE49_04885</name>
    <name evidence="1" type="ORF">HNP77_000835</name>
</gene>
<keyword evidence="3" id="KW-1185">Reference proteome</keyword>
<evidence type="ECO:0000313" key="3">
    <source>
        <dbReference type="Proteomes" id="UP000578697"/>
    </source>
</evidence>
<reference evidence="1 3" key="2">
    <citation type="submission" date="2020-08" db="EMBL/GenBank/DDBJ databases">
        <title>Genomic Encyclopedia of Type Strains, Phase IV (KMG-IV): sequencing the most valuable type-strain genomes for metagenomic binning, comparative biology and taxonomic classification.</title>
        <authorList>
            <person name="Goeker M."/>
        </authorList>
    </citation>
    <scope>NUCLEOTIDE SEQUENCE [LARGE SCALE GENOMIC DNA]</scope>
    <source>
        <strain evidence="1 3">DSM 103679</strain>
    </source>
</reference>
<dbReference type="SUPFAM" id="SSF52833">
    <property type="entry name" value="Thioredoxin-like"/>
    <property type="match status" value="1"/>
</dbReference>
<sequence length="91" mass="10114">MTVLLLSKKDCPRCTDIKQIILTKIKGTDAGFQELDASSAAGSEFAASHGIIMLPQIFFLDGEQEYAVCSQKDEFIKIFDSFFKNSIDTNK</sequence>
<evidence type="ECO:0000313" key="2">
    <source>
        <dbReference type="EMBL" id="QOS39823.1"/>
    </source>
</evidence>
<dbReference type="KEGG" id="trc:DYE49_04885"/>
<dbReference type="Proteomes" id="UP000593591">
    <property type="component" value="Chromosome"/>
</dbReference>
<accession>A0A840SGC9</accession>
<proteinExistence type="predicted"/>
<evidence type="ECO:0000313" key="1">
    <source>
        <dbReference type="EMBL" id="MBB5218491.1"/>
    </source>
</evidence>